<dbReference type="Pfam" id="PF15679">
    <property type="entry name" value="DUF4665"/>
    <property type="match status" value="1"/>
</dbReference>
<proteinExistence type="predicted"/>
<gene>
    <name evidence="1" type="ORF">L345_01375</name>
</gene>
<feature type="non-terminal residue" evidence="1">
    <location>
        <position position="1"/>
    </location>
</feature>
<accession>V8PFK8</accession>
<organism evidence="1 2">
    <name type="scientific">Ophiophagus hannah</name>
    <name type="common">King cobra</name>
    <name type="synonym">Naja hannah</name>
    <dbReference type="NCBI Taxonomy" id="8665"/>
    <lineage>
        <taxon>Eukaryota</taxon>
        <taxon>Metazoa</taxon>
        <taxon>Chordata</taxon>
        <taxon>Craniata</taxon>
        <taxon>Vertebrata</taxon>
        <taxon>Euteleostomi</taxon>
        <taxon>Lepidosauria</taxon>
        <taxon>Squamata</taxon>
        <taxon>Bifurcata</taxon>
        <taxon>Unidentata</taxon>
        <taxon>Episquamata</taxon>
        <taxon>Toxicofera</taxon>
        <taxon>Serpentes</taxon>
        <taxon>Colubroidea</taxon>
        <taxon>Elapidae</taxon>
        <taxon>Elapinae</taxon>
        <taxon>Ophiophagus</taxon>
    </lineage>
</organism>
<protein>
    <submittedName>
        <fullName evidence="1">Uncharacterized protein</fullName>
    </submittedName>
</protein>
<dbReference type="PANTHER" id="PTHR35544">
    <property type="entry name" value="RIBOSOMAL BIOGENESIS FACTOR"/>
    <property type="match status" value="1"/>
</dbReference>
<dbReference type="AlphaFoldDB" id="V8PFK8"/>
<sequence length="105" mass="11622">MTDTVAQHFLAESEEAELRLHVDRLPDGVLWVAYAVVKKSQSLGINIVNDEKVHKIDKVFTEIQKNVKQLSKTVPSGSSKKLQIPMSQEDKPANVDAAANLLSQL</sequence>
<dbReference type="GO" id="GO:0005730">
    <property type="term" value="C:nucleolus"/>
    <property type="evidence" value="ECO:0007669"/>
    <property type="project" value="TreeGrafter"/>
</dbReference>
<dbReference type="OrthoDB" id="8828063at2759"/>
<dbReference type="GO" id="GO:0042254">
    <property type="term" value="P:ribosome biogenesis"/>
    <property type="evidence" value="ECO:0007669"/>
    <property type="project" value="InterPro"/>
</dbReference>
<evidence type="ECO:0000313" key="1">
    <source>
        <dbReference type="EMBL" id="ETE72788.1"/>
    </source>
</evidence>
<evidence type="ECO:0000313" key="2">
    <source>
        <dbReference type="Proteomes" id="UP000018936"/>
    </source>
</evidence>
<name>V8PFK8_OPHHA</name>
<dbReference type="EMBL" id="AZIM01000177">
    <property type="protein sequence ID" value="ETE72788.1"/>
    <property type="molecule type" value="Genomic_DNA"/>
</dbReference>
<dbReference type="Proteomes" id="UP000018936">
    <property type="component" value="Unassembled WGS sequence"/>
</dbReference>
<dbReference type="PANTHER" id="PTHR35544:SF4">
    <property type="entry name" value="RIBOSOMAL BIOGENESIS FACTOR"/>
    <property type="match status" value="1"/>
</dbReference>
<dbReference type="InterPro" id="IPR031389">
    <property type="entry name" value="RBIS"/>
</dbReference>
<comment type="caution">
    <text evidence="1">The sequence shown here is derived from an EMBL/GenBank/DDBJ whole genome shotgun (WGS) entry which is preliminary data.</text>
</comment>
<reference evidence="1 2" key="1">
    <citation type="journal article" date="2013" name="Proc. Natl. Acad. Sci. U.S.A.">
        <title>The king cobra genome reveals dynamic gene evolution and adaptation in the snake venom system.</title>
        <authorList>
            <person name="Vonk F.J."/>
            <person name="Casewell N.R."/>
            <person name="Henkel C.V."/>
            <person name="Heimberg A.M."/>
            <person name="Jansen H.J."/>
            <person name="McCleary R.J."/>
            <person name="Kerkkamp H.M."/>
            <person name="Vos R.A."/>
            <person name="Guerreiro I."/>
            <person name="Calvete J.J."/>
            <person name="Wuster W."/>
            <person name="Woods A.E."/>
            <person name="Logan J.M."/>
            <person name="Harrison R.A."/>
            <person name="Castoe T.A."/>
            <person name="de Koning A.P."/>
            <person name="Pollock D.D."/>
            <person name="Yandell M."/>
            <person name="Calderon D."/>
            <person name="Renjifo C."/>
            <person name="Currier R.B."/>
            <person name="Salgado D."/>
            <person name="Pla D."/>
            <person name="Sanz L."/>
            <person name="Hyder A.S."/>
            <person name="Ribeiro J.M."/>
            <person name="Arntzen J.W."/>
            <person name="van den Thillart G.E."/>
            <person name="Boetzer M."/>
            <person name="Pirovano W."/>
            <person name="Dirks R.P."/>
            <person name="Spaink H.P."/>
            <person name="Duboule D."/>
            <person name="McGlinn E."/>
            <person name="Kini R.M."/>
            <person name="Richardson M.K."/>
        </authorList>
    </citation>
    <scope>NUCLEOTIDE SEQUENCE</scope>
    <source>
        <tissue evidence="1">Blood</tissue>
    </source>
</reference>
<keyword evidence="2" id="KW-1185">Reference proteome</keyword>